<evidence type="ECO:0000313" key="2">
    <source>
        <dbReference type="Proteomes" id="UP001501353"/>
    </source>
</evidence>
<protein>
    <submittedName>
        <fullName evidence="1">Uncharacterized protein</fullName>
    </submittedName>
</protein>
<dbReference type="SUPFAM" id="SSF48239">
    <property type="entry name" value="Terpenoid cyclases/Protein prenyltransferases"/>
    <property type="match status" value="2"/>
</dbReference>
<accession>A0ABP7TNQ1</accession>
<proteinExistence type="predicted"/>
<reference evidence="2" key="1">
    <citation type="journal article" date="2019" name="Int. J. Syst. Evol. Microbiol.">
        <title>The Global Catalogue of Microorganisms (GCM) 10K type strain sequencing project: providing services to taxonomists for standard genome sequencing and annotation.</title>
        <authorList>
            <consortium name="The Broad Institute Genomics Platform"/>
            <consortium name="The Broad Institute Genome Sequencing Center for Infectious Disease"/>
            <person name="Wu L."/>
            <person name="Ma J."/>
        </authorList>
    </citation>
    <scope>NUCLEOTIDE SEQUENCE [LARGE SCALE GENOMIC DNA]</scope>
    <source>
        <strain evidence="2">JCM 16673</strain>
    </source>
</reference>
<organism evidence="1 2">
    <name type="scientific">Actimicrobium antarcticum</name>
    <dbReference type="NCBI Taxonomy" id="1051899"/>
    <lineage>
        <taxon>Bacteria</taxon>
        <taxon>Pseudomonadati</taxon>
        <taxon>Pseudomonadota</taxon>
        <taxon>Betaproteobacteria</taxon>
        <taxon>Burkholderiales</taxon>
        <taxon>Oxalobacteraceae</taxon>
        <taxon>Actimicrobium</taxon>
    </lineage>
</organism>
<dbReference type="EMBL" id="BAAAZE010000011">
    <property type="protein sequence ID" value="GAA4028244.1"/>
    <property type="molecule type" value="Genomic_DNA"/>
</dbReference>
<comment type="caution">
    <text evidence="1">The sequence shown here is derived from an EMBL/GenBank/DDBJ whole genome shotgun (WGS) entry which is preliminary data.</text>
</comment>
<name>A0ABP7TNQ1_9BURK</name>
<dbReference type="InterPro" id="IPR008930">
    <property type="entry name" value="Terpenoid_cyclase/PrenylTrfase"/>
</dbReference>
<sequence length="302" mass="34646">MPKLDPKGFVDESGAITILETGNIIDPYFTLQALLLARENGLDISPHAEKWAEWLIARQRPDGSFDRFCRTGPVWLGCKSADADDALLAIWMKFLRTMPKQLKEKPSWRKSYDASSKALGQLYDPQRGVYLVSPVFQHGLFMDNLEVWSYKTIRGGVPQNIEAREFARAIRTTFWDAKGQRFLVSTQPEQKSLSHTFYPEHVAQIFPLLFDFPLLPTDASTYYRQWMKDHRATWLHQVKSDYAWGLLAFLAWKQRDNESAQCWLREALPYQQTGHWTFTDEVVAQLLQAKGVIPAAAKAACS</sequence>
<dbReference type="Proteomes" id="UP001501353">
    <property type="component" value="Unassembled WGS sequence"/>
</dbReference>
<evidence type="ECO:0000313" key="1">
    <source>
        <dbReference type="EMBL" id="GAA4028244.1"/>
    </source>
</evidence>
<gene>
    <name evidence="1" type="ORF">GCM10022212_28010</name>
</gene>
<keyword evidence="2" id="KW-1185">Reference proteome</keyword>